<feature type="compositionally biased region" description="Gly residues" evidence="7">
    <location>
        <begin position="257"/>
        <end position="275"/>
    </location>
</feature>
<dbReference type="InterPro" id="IPR052173">
    <property type="entry name" value="Beta-lactam_resp_regulator"/>
</dbReference>
<evidence type="ECO:0000259" key="9">
    <source>
        <dbReference type="Pfam" id="PF01435"/>
    </source>
</evidence>
<sequence>MPATALALGALALALAWPLPILLSRARWPARSPGLALVLWQSIALTGGLSMIGALFAYGLLGFGTNALAGIRSLSVHAGSGAVPAGMTFSQVLALAAAFLLTGHLLLNLAATFLRARVQLRRHRHLVALLSEPSADRPGTRVIDHEAPVAYCLPGGTTSATVLSRGLISLLEADQLRAVVAHERAHLLQRHHLVLLAFRSWRSALPWFPIATRAETAVGLLVEMLADDEARRQVDDRTLAMAIALVGSAHGPVTGAGDTGAGDTGAGDTGAGDTGAGDTRPGDAGAGDTGAGATRTGTGPRDTDAAAFARPDHPFDLLTPRLRRLVVDTPRLRRHQGFGVLAASAGLLALPTLLLLT</sequence>
<organism evidence="10 11">
    <name type="scientific">Cryobacterium mannosilyticum</name>
    <dbReference type="NCBI Taxonomy" id="1259190"/>
    <lineage>
        <taxon>Bacteria</taxon>
        <taxon>Bacillati</taxon>
        <taxon>Actinomycetota</taxon>
        <taxon>Actinomycetes</taxon>
        <taxon>Micrococcales</taxon>
        <taxon>Microbacteriaceae</taxon>
        <taxon>Cryobacterium</taxon>
    </lineage>
</organism>
<evidence type="ECO:0000256" key="8">
    <source>
        <dbReference type="SAM" id="Phobius"/>
    </source>
</evidence>
<feature type="transmembrane region" description="Helical" evidence="8">
    <location>
        <begin position="93"/>
        <end position="114"/>
    </location>
</feature>
<comment type="similarity">
    <text evidence="6">Belongs to the peptidase M48 family.</text>
</comment>
<dbReference type="Gene3D" id="3.30.2010.10">
    <property type="entry name" value="Metalloproteases ('zincins'), catalytic domain"/>
    <property type="match status" value="1"/>
</dbReference>
<keyword evidence="8" id="KW-0812">Transmembrane</keyword>
<accession>A0A4R8WB77</accession>
<dbReference type="AlphaFoldDB" id="A0A4R8WB77"/>
<evidence type="ECO:0000256" key="2">
    <source>
        <dbReference type="ARBA" id="ARBA00022723"/>
    </source>
</evidence>
<evidence type="ECO:0000256" key="6">
    <source>
        <dbReference type="RuleBase" id="RU003983"/>
    </source>
</evidence>
<dbReference type="RefSeq" id="WP_134508426.1">
    <property type="nucleotide sequence ID" value="NZ_SOFM01000023.1"/>
</dbReference>
<evidence type="ECO:0000256" key="4">
    <source>
        <dbReference type="ARBA" id="ARBA00022833"/>
    </source>
</evidence>
<keyword evidence="4 6" id="KW-0862">Zinc</keyword>
<keyword evidence="3 6" id="KW-0378">Hydrolase</keyword>
<dbReference type="PANTHER" id="PTHR34978:SF3">
    <property type="entry name" value="SLR0241 PROTEIN"/>
    <property type="match status" value="1"/>
</dbReference>
<protein>
    <submittedName>
        <fullName evidence="10">M56 family peptidase</fullName>
    </submittedName>
</protein>
<dbReference type="GO" id="GO:0046872">
    <property type="term" value="F:metal ion binding"/>
    <property type="evidence" value="ECO:0007669"/>
    <property type="project" value="UniProtKB-KW"/>
</dbReference>
<proteinExistence type="inferred from homology"/>
<evidence type="ECO:0000256" key="3">
    <source>
        <dbReference type="ARBA" id="ARBA00022801"/>
    </source>
</evidence>
<dbReference type="Pfam" id="PF01435">
    <property type="entry name" value="Peptidase_M48"/>
    <property type="match status" value="1"/>
</dbReference>
<dbReference type="CDD" id="cd07326">
    <property type="entry name" value="M56_BlaR1_MecR1_like"/>
    <property type="match status" value="1"/>
</dbReference>
<feature type="compositionally biased region" description="Low complexity" evidence="7">
    <location>
        <begin position="291"/>
        <end position="300"/>
    </location>
</feature>
<dbReference type="GO" id="GO:0006508">
    <property type="term" value="P:proteolysis"/>
    <property type="evidence" value="ECO:0007669"/>
    <property type="project" value="UniProtKB-KW"/>
</dbReference>
<feature type="domain" description="Peptidase M48" evidence="9">
    <location>
        <begin position="133"/>
        <end position="201"/>
    </location>
</feature>
<dbReference type="PANTHER" id="PTHR34978">
    <property type="entry name" value="POSSIBLE SENSOR-TRANSDUCER PROTEIN BLAR"/>
    <property type="match status" value="1"/>
</dbReference>
<keyword evidence="1 6" id="KW-0645">Protease</keyword>
<comment type="cofactor">
    <cofactor evidence="6">
        <name>Zn(2+)</name>
        <dbReference type="ChEBI" id="CHEBI:29105"/>
    </cofactor>
    <text evidence="6">Binds 1 zinc ion per subunit.</text>
</comment>
<evidence type="ECO:0000256" key="1">
    <source>
        <dbReference type="ARBA" id="ARBA00022670"/>
    </source>
</evidence>
<dbReference type="InterPro" id="IPR001915">
    <property type="entry name" value="Peptidase_M48"/>
</dbReference>
<evidence type="ECO:0000256" key="5">
    <source>
        <dbReference type="ARBA" id="ARBA00023049"/>
    </source>
</evidence>
<keyword evidence="5 6" id="KW-0482">Metalloprotease</keyword>
<keyword evidence="2" id="KW-0479">Metal-binding</keyword>
<comment type="caution">
    <text evidence="10">The sequence shown here is derived from an EMBL/GenBank/DDBJ whole genome shotgun (WGS) entry which is preliminary data.</text>
</comment>
<keyword evidence="8" id="KW-0472">Membrane</keyword>
<keyword evidence="8" id="KW-1133">Transmembrane helix</keyword>
<reference evidence="10 11" key="1">
    <citation type="submission" date="2019-03" db="EMBL/GenBank/DDBJ databases">
        <title>Genomics of glacier-inhabiting Cryobacterium strains.</title>
        <authorList>
            <person name="Liu Q."/>
            <person name="Xin Y.-H."/>
        </authorList>
    </citation>
    <scope>NUCLEOTIDE SEQUENCE [LARGE SCALE GENOMIC DNA]</scope>
    <source>
        <strain evidence="10 11">RHLT2-21</strain>
    </source>
</reference>
<feature type="transmembrane region" description="Helical" evidence="8">
    <location>
        <begin position="338"/>
        <end position="356"/>
    </location>
</feature>
<evidence type="ECO:0000313" key="11">
    <source>
        <dbReference type="Proteomes" id="UP000297643"/>
    </source>
</evidence>
<evidence type="ECO:0000313" key="10">
    <source>
        <dbReference type="EMBL" id="TFC04133.1"/>
    </source>
</evidence>
<dbReference type="GO" id="GO:0004222">
    <property type="term" value="F:metalloendopeptidase activity"/>
    <property type="evidence" value="ECO:0007669"/>
    <property type="project" value="InterPro"/>
</dbReference>
<dbReference type="EMBL" id="SOFM01000023">
    <property type="protein sequence ID" value="TFC04133.1"/>
    <property type="molecule type" value="Genomic_DNA"/>
</dbReference>
<evidence type="ECO:0000256" key="7">
    <source>
        <dbReference type="SAM" id="MobiDB-lite"/>
    </source>
</evidence>
<feature type="region of interest" description="Disordered" evidence="7">
    <location>
        <begin position="253"/>
        <end position="305"/>
    </location>
</feature>
<keyword evidence="11" id="KW-1185">Reference proteome</keyword>
<dbReference type="Proteomes" id="UP000297643">
    <property type="component" value="Unassembled WGS sequence"/>
</dbReference>
<feature type="transmembrane region" description="Helical" evidence="8">
    <location>
        <begin position="40"/>
        <end position="61"/>
    </location>
</feature>
<gene>
    <name evidence="10" type="ORF">E3O32_08205</name>
</gene>
<name>A0A4R8WB77_9MICO</name>